<reference evidence="1 2" key="1">
    <citation type="submission" date="2024-05" db="EMBL/GenBank/DDBJ databases">
        <title>Genetic variation in Jamaican populations of the coffee berry borer (Hypothenemus hampei).</title>
        <authorList>
            <person name="Errbii M."/>
            <person name="Myrie A."/>
        </authorList>
    </citation>
    <scope>NUCLEOTIDE SEQUENCE [LARGE SCALE GENOMIC DNA]</scope>
    <source>
        <strain evidence="1">JA-Hopewell-2020-01-JO</strain>
        <tissue evidence="1">Whole body</tissue>
    </source>
</reference>
<proteinExistence type="predicted"/>
<dbReference type="EMBL" id="JBDJPC010000013">
    <property type="protein sequence ID" value="KAL1488770.1"/>
    <property type="molecule type" value="Genomic_DNA"/>
</dbReference>
<gene>
    <name evidence="1" type="ORF">ABEB36_014569</name>
</gene>
<dbReference type="Proteomes" id="UP001566132">
    <property type="component" value="Unassembled WGS sequence"/>
</dbReference>
<evidence type="ECO:0000313" key="1">
    <source>
        <dbReference type="EMBL" id="KAL1488770.1"/>
    </source>
</evidence>
<dbReference type="AlphaFoldDB" id="A0ABD1E349"/>
<accession>A0ABD1E349</accession>
<comment type="caution">
    <text evidence="1">The sequence shown here is derived from an EMBL/GenBank/DDBJ whole genome shotgun (WGS) entry which is preliminary data.</text>
</comment>
<evidence type="ECO:0008006" key="3">
    <source>
        <dbReference type="Google" id="ProtNLM"/>
    </source>
</evidence>
<evidence type="ECO:0000313" key="2">
    <source>
        <dbReference type="Proteomes" id="UP001566132"/>
    </source>
</evidence>
<sequence>MGYLTEALKIEILMMIGYGDRSRTQAEVAASFQETHPDLPPISQGTISKTEVRYREMGHVRETPRQRQPRVMNEDKQLNVLLALQENPITPVRQLARENNISHIVTIRAFHQGCQ</sequence>
<keyword evidence="2" id="KW-1185">Reference proteome</keyword>
<protein>
    <recommendedName>
        <fullName evidence="3">DUF4817 domain-containing protein</fullName>
    </recommendedName>
</protein>
<name>A0ABD1E349_HYPHA</name>
<organism evidence="1 2">
    <name type="scientific">Hypothenemus hampei</name>
    <name type="common">Coffee berry borer</name>
    <dbReference type="NCBI Taxonomy" id="57062"/>
    <lineage>
        <taxon>Eukaryota</taxon>
        <taxon>Metazoa</taxon>
        <taxon>Ecdysozoa</taxon>
        <taxon>Arthropoda</taxon>
        <taxon>Hexapoda</taxon>
        <taxon>Insecta</taxon>
        <taxon>Pterygota</taxon>
        <taxon>Neoptera</taxon>
        <taxon>Endopterygota</taxon>
        <taxon>Coleoptera</taxon>
        <taxon>Polyphaga</taxon>
        <taxon>Cucujiformia</taxon>
        <taxon>Curculionidae</taxon>
        <taxon>Scolytinae</taxon>
        <taxon>Hypothenemus</taxon>
    </lineage>
</organism>